<dbReference type="RefSeq" id="WP_207258638.1">
    <property type="nucleotide sequence ID" value="NZ_JAFMPP010000013.1"/>
</dbReference>
<gene>
    <name evidence="1" type="ORF">J1C48_14160</name>
</gene>
<accession>A0A939JX61</accession>
<dbReference type="Proteomes" id="UP000664122">
    <property type="component" value="Unassembled WGS sequence"/>
</dbReference>
<sequence length="195" mass="22533">MEINLRDISAESGIKYTIDKIGYIRADIDNLPSFLRRGRFQVIAPKGLSEERLHSFSQGGVTPPGQIIELDKGYMRPVVTLFRELADFIKSNHENMKLYSYDFMYDEEDKDCFDWSYIIINGNIFFFNETKFMDIDTVADFIDGTGYPQCFLMFCTGDDGEKCYSEIQDIIYSSKFIITGIYDGESYMIWSRGAS</sequence>
<keyword evidence="2" id="KW-1185">Reference proteome</keyword>
<dbReference type="AlphaFoldDB" id="A0A939JX61"/>
<evidence type="ECO:0000313" key="2">
    <source>
        <dbReference type="Proteomes" id="UP000664122"/>
    </source>
</evidence>
<protein>
    <submittedName>
        <fullName evidence="1">Uncharacterized protein</fullName>
    </submittedName>
</protein>
<dbReference type="EMBL" id="JAFMPP010000013">
    <property type="protein sequence ID" value="MBO0663727.1"/>
    <property type="molecule type" value="Genomic_DNA"/>
</dbReference>
<evidence type="ECO:0000313" key="1">
    <source>
        <dbReference type="EMBL" id="MBO0663727.1"/>
    </source>
</evidence>
<proteinExistence type="predicted"/>
<organism evidence="1 2">
    <name type="scientific">Jiella flava</name>
    <dbReference type="NCBI Taxonomy" id="2816857"/>
    <lineage>
        <taxon>Bacteria</taxon>
        <taxon>Pseudomonadati</taxon>
        <taxon>Pseudomonadota</taxon>
        <taxon>Alphaproteobacteria</taxon>
        <taxon>Hyphomicrobiales</taxon>
        <taxon>Aurantimonadaceae</taxon>
        <taxon>Jiella</taxon>
    </lineage>
</organism>
<comment type="caution">
    <text evidence="1">The sequence shown here is derived from an EMBL/GenBank/DDBJ whole genome shotgun (WGS) entry which is preliminary data.</text>
</comment>
<name>A0A939JX61_9HYPH</name>
<reference evidence="1" key="1">
    <citation type="submission" date="2021-03" db="EMBL/GenBank/DDBJ databases">
        <title>Whole genome sequence of Jiella sp. CQZ9-1.</title>
        <authorList>
            <person name="Tuo L."/>
        </authorList>
    </citation>
    <scope>NUCLEOTIDE SEQUENCE</scope>
    <source>
        <strain evidence="1">CQZ9-1</strain>
    </source>
</reference>